<dbReference type="GO" id="GO:0046872">
    <property type="term" value="F:metal ion binding"/>
    <property type="evidence" value="ECO:0007669"/>
    <property type="project" value="UniProtKB-KW"/>
</dbReference>
<dbReference type="EMBL" id="MGGM01000023">
    <property type="protein sequence ID" value="OGM28886.1"/>
    <property type="molecule type" value="Genomic_DNA"/>
</dbReference>
<feature type="domain" description="Metallo-beta-lactamase" evidence="5">
    <location>
        <begin position="16"/>
        <end position="196"/>
    </location>
</feature>
<protein>
    <recommendedName>
        <fullName evidence="5">Metallo-beta-lactamase domain-containing protein</fullName>
    </recommendedName>
</protein>
<evidence type="ECO:0000313" key="7">
    <source>
        <dbReference type="Proteomes" id="UP000177263"/>
    </source>
</evidence>
<accession>A0A1F7YNH9</accession>
<evidence type="ECO:0000256" key="2">
    <source>
        <dbReference type="ARBA" id="ARBA00022723"/>
    </source>
</evidence>
<evidence type="ECO:0000256" key="3">
    <source>
        <dbReference type="ARBA" id="ARBA00022801"/>
    </source>
</evidence>
<evidence type="ECO:0000259" key="5">
    <source>
        <dbReference type="SMART" id="SM00849"/>
    </source>
</evidence>
<keyword evidence="4" id="KW-0862">Zinc</keyword>
<dbReference type="CDD" id="cd06262">
    <property type="entry name" value="metallo-hydrolase-like_MBL-fold"/>
    <property type="match status" value="1"/>
</dbReference>
<gene>
    <name evidence="6" type="ORF">A2801_02910</name>
</gene>
<dbReference type="STRING" id="1802500.A2801_02910"/>
<proteinExistence type="predicted"/>
<comment type="cofactor">
    <cofactor evidence="1">
        <name>Zn(2+)</name>
        <dbReference type="ChEBI" id="CHEBI:29105"/>
    </cofactor>
</comment>
<organism evidence="6 7">
    <name type="scientific">Candidatus Woesebacteria bacterium RIFCSPHIGHO2_01_FULL_41_10</name>
    <dbReference type="NCBI Taxonomy" id="1802500"/>
    <lineage>
        <taxon>Bacteria</taxon>
        <taxon>Candidatus Woeseibacteriota</taxon>
    </lineage>
</organism>
<sequence>MAPKLLVEQLPVGQMNANCYLLYYKQSGECVIIDPGDEAEYIERKIADHEFTPTQIIATHGHFDHILAATELKLAYKIPFLLHEKDDFLLARMRDSSMHFQGIDPGPPPPVDIFLKGGEEISMGKTKFQILPTPGHTPGSICLYLKAQKTIFVGDLCFADGSIGRTDHRYSNQKDMINSLQKLHKLPKGTLVYPGHGEEFYL</sequence>
<dbReference type="PANTHER" id="PTHR46233:SF3">
    <property type="entry name" value="HYDROXYACYLGLUTATHIONE HYDROLASE GLOC"/>
    <property type="match status" value="1"/>
</dbReference>
<keyword evidence="2" id="KW-0479">Metal-binding</keyword>
<reference evidence="6 7" key="1">
    <citation type="journal article" date="2016" name="Nat. Commun.">
        <title>Thousands of microbial genomes shed light on interconnected biogeochemical processes in an aquifer system.</title>
        <authorList>
            <person name="Anantharaman K."/>
            <person name="Brown C.T."/>
            <person name="Hug L.A."/>
            <person name="Sharon I."/>
            <person name="Castelle C.J."/>
            <person name="Probst A.J."/>
            <person name="Thomas B.C."/>
            <person name="Singh A."/>
            <person name="Wilkins M.J."/>
            <person name="Karaoz U."/>
            <person name="Brodie E.L."/>
            <person name="Williams K.H."/>
            <person name="Hubbard S.S."/>
            <person name="Banfield J.F."/>
        </authorList>
    </citation>
    <scope>NUCLEOTIDE SEQUENCE [LARGE SCALE GENOMIC DNA]</scope>
</reference>
<evidence type="ECO:0000256" key="1">
    <source>
        <dbReference type="ARBA" id="ARBA00001947"/>
    </source>
</evidence>
<dbReference type="Pfam" id="PF00753">
    <property type="entry name" value="Lactamase_B"/>
    <property type="match status" value="1"/>
</dbReference>
<dbReference type="InterPro" id="IPR036866">
    <property type="entry name" value="RibonucZ/Hydroxyglut_hydro"/>
</dbReference>
<evidence type="ECO:0000313" key="6">
    <source>
        <dbReference type="EMBL" id="OGM28886.1"/>
    </source>
</evidence>
<dbReference type="AlphaFoldDB" id="A0A1F7YNH9"/>
<dbReference type="InterPro" id="IPR001279">
    <property type="entry name" value="Metallo-B-lactamas"/>
</dbReference>
<dbReference type="GO" id="GO:0016787">
    <property type="term" value="F:hydrolase activity"/>
    <property type="evidence" value="ECO:0007669"/>
    <property type="project" value="UniProtKB-KW"/>
</dbReference>
<dbReference type="Proteomes" id="UP000177263">
    <property type="component" value="Unassembled WGS sequence"/>
</dbReference>
<dbReference type="SMART" id="SM00849">
    <property type="entry name" value="Lactamase_B"/>
    <property type="match status" value="1"/>
</dbReference>
<dbReference type="SUPFAM" id="SSF56281">
    <property type="entry name" value="Metallo-hydrolase/oxidoreductase"/>
    <property type="match status" value="1"/>
</dbReference>
<dbReference type="Gene3D" id="3.60.15.10">
    <property type="entry name" value="Ribonuclease Z/Hydroxyacylglutathione hydrolase-like"/>
    <property type="match status" value="1"/>
</dbReference>
<keyword evidence="3" id="KW-0378">Hydrolase</keyword>
<evidence type="ECO:0000256" key="4">
    <source>
        <dbReference type="ARBA" id="ARBA00022833"/>
    </source>
</evidence>
<comment type="caution">
    <text evidence="6">The sequence shown here is derived from an EMBL/GenBank/DDBJ whole genome shotgun (WGS) entry which is preliminary data.</text>
</comment>
<dbReference type="InterPro" id="IPR051453">
    <property type="entry name" value="MBL_Glyoxalase_II"/>
</dbReference>
<name>A0A1F7YNH9_9BACT</name>
<dbReference type="PANTHER" id="PTHR46233">
    <property type="entry name" value="HYDROXYACYLGLUTATHIONE HYDROLASE GLOC"/>
    <property type="match status" value="1"/>
</dbReference>